<proteinExistence type="predicted"/>
<sequence length="284" mass="31031">MYSISGGSQRITVSGLAFLGIFLSAHVPAYGGTEENEGVYEYRISDHDLNCISFPFESISINTASDAEIEVKNGSIYVMPVSGEPVTIFVTPADVSNWNAMLRLTPADIAPRRIRVPVPEIAGSDHYREHGEPKRNLTPGGVYGKRRGTGAEKHQGTTVNAAIRSDDYQQNLVDGFRSVWTYLGSKEEYTAPSGMERADISSFKGKAHRNFCSLSDEKIADGFYADDFLYLVILAGNDGNHRSGGQVSCGSDVLAYAMLNTLSSFRDTDRIVLLALPGDYHLKD</sequence>
<name>A0A662ZJD7_9GAMM</name>
<evidence type="ECO:0000313" key="3">
    <source>
        <dbReference type="Proteomes" id="UP000243745"/>
    </source>
</evidence>
<accession>A0A662ZJD7</accession>
<keyword evidence="3" id="KW-1185">Reference proteome</keyword>
<evidence type="ECO:0000256" key="1">
    <source>
        <dbReference type="SAM" id="MobiDB-lite"/>
    </source>
</evidence>
<dbReference type="AlphaFoldDB" id="A0A662ZJD7"/>
<protein>
    <submittedName>
        <fullName evidence="2">Uncharacterized protein</fullName>
    </submittedName>
</protein>
<dbReference type="RefSeq" id="WP_093142752.1">
    <property type="nucleotide sequence ID" value="NZ_FOXF01000034.1"/>
</dbReference>
<reference evidence="2 3" key="1">
    <citation type="submission" date="2016-10" db="EMBL/GenBank/DDBJ databases">
        <authorList>
            <person name="Varghese N."/>
            <person name="Submissions S."/>
        </authorList>
    </citation>
    <scope>NUCLEOTIDE SEQUENCE [LARGE SCALE GENOMIC DNA]</scope>
    <source>
        <strain evidence="2 3">DSM 1361</strain>
    </source>
</reference>
<dbReference type="OrthoDB" id="5298536at2"/>
<evidence type="ECO:0000313" key="2">
    <source>
        <dbReference type="EMBL" id="SFP53899.1"/>
    </source>
</evidence>
<gene>
    <name evidence="2" type="ORF">SAMN02910344_01665</name>
</gene>
<feature type="region of interest" description="Disordered" evidence="1">
    <location>
        <begin position="124"/>
        <end position="155"/>
    </location>
</feature>
<organism evidence="2 3">
    <name type="scientific">Ruminobacter amylophilus</name>
    <dbReference type="NCBI Taxonomy" id="867"/>
    <lineage>
        <taxon>Bacteria</taxon>
        <taxon>Pseudomonadati</taxon>
        <taxon>Pseudomonadota</taxon>
        <taxon>Gammaproteobacteria</taxon>
        <taxon>Aeromonadales</taxon>
        <taxon>Succinivibrionaceae</taxon>
        <taxon>Ruminobacter</taxon>
    </lineage>
</organism>
<dbReference type="Proteomes" id="UP000243745">
    <property type="component" value="Unassembled WGS sequence"/>
</dbReference>
<feature type="compositionally biased region" description="Basic and acidic residues" evidence="1">
    <location>
        <begin position="124"/>
        <end position="135"/>
    </location>
</feature>
<dbReference type="EMBL" id="FOXF01000034">
    <property type="protein sequence ID" value="SFP53899.1"/>
    <property type="molecule type" value="Genomic_DNA"/>
</dbReference>